<proteinExistence type="predicted"/>
<gene>
    <name evidence="1" type="ORF">UFOVP699_67</name>
</gene>
<organism evidence="1">
    <name type="scientific">uncultured Caudovirales phage</name>
    <dbReference type="NCBI Taxonomy" id="2100421"/>
    <lineage>
        <taxon>Viruses</taxon>
        <taxon>Duplodnaviria</taxon>
        <taxon>Heunggongvirae</taxon>
        <taxon>Uroviricota</taxon>
        <taxon>Caudoviricetes</taxon>
        <taxon>Peduoviridae</taxon>
        <taxon>Maltschvirus</taxon>
        <taxon>Maltschvirus maltsch</taxon>
    </lineage>
</organism>
<evidence type="ECO:0000313" key="1">
    <source>
        <dbReference type="EMBL" id="CAB4159148.1"/>
    </source>
</evidence>
<protein>
    <recommendedName>
        <fullName evidence="2">Pentapeptide repeat</fullName>
    </recommendedName>
</protein>
<accession>A0A6J5NQ69</accession>
<name>A0A6J5NQ69_9CAUD</name>
<sequence length="439" mass="51002">MFKSLDKKDIYENSSLSFCFEFFSPMRKMDAAAKLSRALGKKVKWFKEINSTFDATNETFKLCPTYSNGYKEMQLSTGNMPYHEALHMFLKISNVIESIGFTTDRCKVTTKIRLNENVLGLSVKMDKLNRFKYLLGLNEKRIFELWPQPENEKRMVYQNHLKFIRPKRIYETVISENVLKRANPIDLSFPESEFFGNNFSELGRGNLIINYIGGKDYTKKKKEAVETINLIIENIYDTLINNYNYTNQENIKINNMVSEFRSAIDAIRTPLNFKSMYPNIDFFVDLKQDQYKIEANFPQLREKLFQLIVGGEITEGSINYDTARKVIQIKGANLKRSILLEGVEFYECNIEGDVTKCLFDNCVIKNSKLTECLVYSNNLIKFSKLIDCSYLGESNEISSSFLDNPENKLINADLRECLVYRGRFSANSNIDSFTKIIER</sequence>
<evidence type="ECO:0008006" key="2">
    <source>
        <dbReference type="Google" id="ProtNLM"/>
    </source>
</evidence>
<dbReference type="EMBL" id="LR796670">
    <property type="protein sequence ID" value="CAB4159148.1"/>
    <property type="molecule type" value="Genomic_DNA"/>
</dbReference>
<reference evidence="1" key="1">
    <citation type="submission" date="2020-04" db="EMBL/GenBank/DDBJ databases">
        <authorList>
            <person name="Chiriac C."/>
            <person name="Salcher M."/>
            <person name="Ghai R."/>
            <person name="Kavagutti S V."/>
        </authorList>
    </citation>
    <scope>NUCLEOTIDE SEQUENCE</scope>
</reference>